<dbReference type="Gene3D" id="3.20.20.140">
    <property type="entry name" value="Metal-dependent hydrolases"/>
    <property type="match status" value="1"/>
</dbReference>
<dbReference type="Pfam" id="PF01979">
    <property type="entry name" value="Amidohydro_1"/>
    <property type="match status" value="1"/>
</dbReference>
<dbReference type="AlphaFoldDB" id="A0A7W4IUQ9"/>
<keyword evidence="3" id="KW-1185">Reference proteome</keyword>
<dbReference type="InterPro" id="IPR050138">
    <property type="entry name" value="DHOase/Allantoinase_Hydrolase"/>
</dbReference>
<dbReference type="InterPro" id="IPR011059">
    <property type="entry name" value="Metal-dep_hydrolase_composite"/>
</dbReference>
<dbReference type="SUPFAM" id="SSF51556">
    <property type="entry name" value="Metallo-dependent hydrolases"/>
    <property type="match status" value="1"/>
</dbReference>
<dbReference type="InterPro" id="IPR032466">
    <property type="entry name" value="Metal_Hydrolase"/>
</dbReference>
<reference evidence="2 3" key="1">
    <citation type="submission" date="2020-04" db="EMBL/GenBank/DDBJ databases">
        <title>Description of novel Gluconacetobacter.</title>
        <authorList>
            <person name="Sombolestani A."/>
        </authorList>
    </citation>
    <scope>NUCLEOTIDE SEQUENCE [LARGE SCALE GENOMIC DNA]</scope>
    <source>
        <strain evidence="2 3">LMG 27801</strain>
    </source>
</reference>
<dbReference type="GO" id="GO:0005737">
    <property type="term" value="C:cytoplasm"/>
    <property type="evidence" value="ECO:0007669"/>
    <property type="project" value="TreeGrafter"/>
</dbReference>
<dbReference type="PANTHER" id="PTHR43668">
    <property type="entry name" value="ALLANTOINASE"/>
    <property type="match status" value="1"/>
</dbReference>
<dbReference type="Gene3D" id="2.30.40.10">
    <property type="entry name" value="Urease, subunit C, domain 1"/>
    <property type="match status" value="1"/>
</dbReference>
<dbReference type="GO" id="GO:0004038">
    <property type="term" value="F:allantoinase activity"/>
    <property type="evidence" value="ECO:0007669"/>
    <property type="project" value="TreeGrafter"/>
</dbReference>
<keyword evidence="2" id="KW-0378">Hydrolase</keyword>
<proteinExistence type="predicted"/>
<dbReference type="PANTHER" id="PTHR43668:SF2">
    <property type="entry name" value="ALLANTOINASE"/>
    <property type="match status" value="1"/>
</dbReference>
<organism evidence="2 3">
    <name type="scientific">Gluconacetobacter aggeris</name>
    <dbReference type="NCBI Taxonomy" id="1286186"/>
    <lineage>
        <taxon>Bacteria</taxon>
        <taxon>Pseudomonadati</taxon>
        <taxon>Pseudomonadota</taxon>
        <taxon>Alphaproteobacteria</taxon>
        <taxon>Acetobacterales</taxon>
        <taxon>Acetobacteraceae</taxon>
        <taxon>Gluconacetobacter</taxon>
    </lineage>
</organism>
<accession>A0A7W4IUQ9</accession>
<gene>
    <name evidence="2" type="ORF">HLH36_13895</name>
</gene>
<evidence type="ECO:0000313" key="2">
    <source>
        <dbReference type="EMBL" id="MBB2169430.1"/>
    </source>
</evidence>
<sequence>MPVHDLLFKGHVVTANTVLENGWVAVDAGRISHVGQGLPPTARQVEDHGDALILPGAIDAQVHSRSQKGQEDFVWSTRAAAAGGVTTIADMPYDDGFLVCTADNLRQKAREAGEQARVDFALWGTIAPDDGPHHIPEMARAGACGFKFSTFGTDPVRFPRIPPDLLAACFESVAQTGLIAGVHNEDDEMVRARIAAVTRSGITDWRAHGLSRPALAETLAMAQIYETAAATGCSGHVVHCSVARGYALCESYRRQGFDTTIEACIHYLVLDEEHDVARLGGRAKINPPIRPRAEVEGIWHHLAAGNVTIVSTDHVSWSLARKSDPDMLKNASGVPGLDVIYPLLLTELSRRNLSLTHASRLLSENPARLFRLTAGKGGLAPGRDADITIARRETWRYDPAASDNVLTDWSPYAGRELDWRIAGTWLRGQQVFDGRTVLATPGTGRFVTPEQPSGLR</sequence>
<name>A0A7W4IUQ9_9PROT</name>
<dbReference type="SUPFAM" id="SSF51338">
    <property type="entry name" value="Composite domain of metallo-dependent hydrolases"/>
    <property type="match status" value="1"/>
</dbReference>
<dbReference type="GO" id="GO:0006145">
    <property type="term" value="P:purine nucleobase catabolic process"/>
    <property type="evidence" value="ECO:0007669"/>
    <property type="project" value="TreeGrafter"/>
</dbReference>
<dbReference type="Proteomes" id="UP000559860">
    <property type="component" value="Unassembled WGS sequence"/>
</dbReference>
<protein>
    <submittedName>
        <fullName evidence="2">Amidohydrolase family protein</fullName>
    </submittedName>
</protein>
<dbReference type="InterPro" id="IPR006680">
    <property type="entry name" value="Amidohydro-rel"/>
</dbReference>
<evidence type="ECO:0000259" key="1">
    <source>
        <dbReference type="Pfam" id="PF01979"/>
    </source>
</evidence>
<evidence type="ECO:0000313" key="3">
    <source>
        <dbReference type="Proteomes" id="UP000559860"/>
    </source>
</evidence>
<comment type="caution">
    <text evidence="2">The sequence shown here is derived from an EMBL/GenBank/DDBJ whole genome shotgun (WGS) entry which is preliminary data.</text>
</comment>
<dbReference type="EMBL" id="JABEQD010000010">
    <property type="protein sequence ID" value="MBB2169430.1"/>
    <property type="molecule type" value="Genomic_DNA"/>
</dbReference>
<feature type="domain" description="Amidohydrolase-related" evidence="1">
    <location>
        <begin position="53"/>
        <end position="391"/>
    </location>
</feature>